<dbReference type="Pfam" id="PF13407">
    <property type="entry name" value="Peripla_BP_4"/>
    <property type="match status" value="1"/>
</dbReference>
<dbReference type="InterPro" id="IPR025997">
    <property type="entry name" value="SBP_2_dom"/>
</dbReference>
<dbReference type="SUPFAM" id="SSF53822">
    <property type="entry name" value="Periplasmic binding protein-like I"/>
    <property type="match status" value="1"/>
</dbReference>
<dbReference type="Proteomes" id="UP000637632">
    <property type="component" value="Unassembled WGS sequence"/>
</dbReference>
<feature type="chain" id="PRO_5047012709" evidence="1">
    <location>
        <begin position="25"/>
        <end position="368"/>
    </location>
</feature>
<reference evidence="3 4" key="1">
    <citation type="submission" date="2020-08" db="EMBL/GenBank/DDBJ databases">
        <title>Novel species isolated from subtropical streams in China.</title>
        <authorList>
            <person name="Lu H."/>
        </authorList>
    </citation>
    <scope>NUCLEOTIDE SEQUENCE [LARGE SCALE GENOMIC DNA]</scope>
    <source>
        <strain evidence="3 4">CCTCC AB 2015119</strain>
    </source>
</reference>
<sequence length="368" mass="39175">MTAKLSKCLTVLFVVFSFITGATAQENPVQFMSRANAKVARAAALKNRWEGPVDGPKMHKKKKIIFIAGDMSDAAIAGVFHGVREASAAGAWETLSIDCRGRCNQGAAIISQAIDMKADGIILAGVDVATQAKGIAAAAKAKVPVVGWHASVKSGPTDGLFTNITSNPKEAAQVAALFTVVDSNSKAGIVVFTDSSNPYMAAKSAAMIEAIKQCDGCRILSVEDVPLSDAYLKMKGVVENVVKRHGAKWTHVMAVNDFYFDLLDASSIAPLVASNKLSGISAGDGSATAYRRIRSKGIQSGTVPEPLTMHAWQLVDELNRAFSDQPASAFVTPVHLVTSQNIAYDGGEKNTFDPANDYRSHYQHMWAK</sequence>
<keyword evidence="1" id="KW-0732">Signal</keyword>
<keyword evidence="4" id="KW-1185">Reference proteome</keyword>
<protein>
    <submittedName>
        <fullName evidence="3">Substrate-binding domain-containing protein</fullName>
    </submittedName>
</protein>
<dbReference type="RefSeq" id="WP_190480207.1">
    <property type="nucleotide sequence ID" value="NZ_JACOFT010000005.1"/>
</dbReference>
<organism evidence="3 4">
    <name type="scientific">Undibacterium aquatile</name>
    <dbReference type="NCBI Taxonomy" id="1537398"/>
    <lineage>
        <taxon>Bacteria</taxon>
        <taxon>Pseudomonadati</taxon>
        <taxon>Pseudomonadota</taxon>
        <taxon>Betaproteobacteria</taxon>
        <taxon>Burkholderiales</taxon>
        <taxon>Oxalobacteraceae</taxon>
        <taxon>Undibacterium</taxon>
    </lineage>
</organism>
<comment type="caution">
    <text evidence="3">The sequence shown here is derived from an EMBL/GenBank/DDBJ whole genome shotgun (WGS) entry which is preliminary data.</text>
</comment>
<name>A0ABR6XHP4_9BURK</name>
<feature type="signal peptide" evidence="1">
    <location>
        <begin position="1"/>
        <end position="24"/>
    </location>
</feature>
<evidence type="ECO:0000259" key="2">
    <source>
        <dbReference type="Pfam" id="PF13407"/>
    </source>
</evidence>
<feature type="domain" description="Periplasmic binding protein" evidence="2">
    <location>
        <begin position="66"/>
        <end position="309"/>
    </location>
</feature>
<evidence type="ECO:0000256" key="1">
    <source>
        <dbReference type="SAM" id="SignalP"/>
    </source>
</evidence>
<accession>A0ABR6XHP4</accession>
<evidence type="ECO:0000313" key="4">
    <source>
        <dbReference type="Proteomes" id="UP000637632"/>
    </source>
</evidence>
<proteinExistence type="predicted"/>
<dbReference type="Gene3D" id="3.40.50.2300">
    <property type="match status" value="2"/>
</dbReference>
<dbReference type="InterPro" id="IPR028082">
    <property type="entry name" value="Peripla_BP_I"/>
</dbReference>
<dbReference type="EMBL" id="JACOFT010000005">
    <property type="protein sequence ID" value="MBC3812433.1"/>
    <property type="molecule type" value="Genomic_DNA"/>
</dbReference>
<gene>
    <name evidence="3" type="ORF">H8K26_13385</name>
</gene>
<evidence type="ECO:0000313" key="3">
    <source>
        <dbReference type="EMBL" id="MBC3812433.1"/>
    </source>
</evidence>